<dbReference type="InterPro" id="IPR003004">
    <property type="entry name" value="GspF/PilC"/>
</dbReference>
<dbReference type="Pfam" id="PF00482">
    <property type="entry name" value="T2SSF"/>
    <property type="match status" value="2"/>
</dbReference>
<evidence type="ECO:0000256" key="1">
    <source>
        <dbReference type="ARBA" id="ARBA00004429"/>
    </source>
</evidence>
<evidence type="ECO:0000313" key="10">
    <source>
        <dbReference type="EMBL" id="OHA50731.1"/>
    </source>
</evidence>
<dbReference type="InterPro" id="IPR042094">
    <property type="entry name" value="T2SS_GspF_sf"/>
</dbReference>
<feature type="transmembrane region" description="Helical" evidence="8">
    <location>
        <begin position="169"/>
        <end position="191"/>
    </location>
</feature>
<evidence type="ECO:0000256" key="5">
    <source>
        <dbReference type="ARBA" id="ARBA00022692"/>
    </source>
</evidence>
<dbReference type="PANTHER" id="PTHR30012:SF0">
    <property type="entry name" value="TYPE II SECRETION SYSTEM PROTEIN F-RELATED"/>
    <property type="match status" value="1"/>
</dbReference>
<proteinExistence type="inferred from homology"/>
<dbReference type="Gene3D" id="1.20.81.30">
    <property type="entry name" value="Type II secretion system (T2SS), domain F"/>
    <property type="match status" value="2"/>
</dbReference>
<comment type="subcellular location">
    <subcellularLocation>
        <location evidence="1">Cell inner membrane</location>
        <topology evidence="1">Multi-pass membrane protein</topology>
    </subcellularLocation>
</comment>
<dbReference type="Proteomes" id="UP000176951">
    <property type="component" value="Unassembled WGS sequence"/>
</dbReference>
<keyword evidence="5 8" id="KW-0812">Transmembrane</keyword>
<keyword evidence="3" id="KW-1003">Cell membrane</keyword>
<feature type="transmembrane region" description="Helical" evidence="8">
    <location>
        <begin position="375"/>
        <end position="396"/>
    </location>
</feature>
<evidence type="ECO:0000256" key="3">
    <source>
        <dbReference type="ARBA" id="ARBA00022475"/>
    </source>
</evidence>
<evidence type="ECO:0000256" key="2">
    <source>
        <dbReference type="ARBA" id="ARBA00005745"/>
    </source>
</evidence>
<evidence type="ECO:0000256" key="7">
    <source>
        <dbReference type="ARBA" id="ARBA00023136"/>
    </source>
</evidence>
<feature type="domain" description="Type II secretion system protein GspF" evidence="9">
    <location>
        <begin position="69"/>
        <end position="192"/>
    </location>
</feature>
<comment type="caution">
    <text evidence="10">The sequence shown here is derived from an EMBL/GenBank/DDBJ whole genome shotgun (WGS) entry which is preliminary data.</text>
</comment>
<protein>
    <recommendedName>
        <fullName evidence="9">Type II secretion system protein GspF domain-containing protein</fullName>
    </recommendedName>
</protein>
<keyword evidence="4" id="KW-0997">Cell inner membrane</keyword>
<dbReference type="PRINTS" id="PR00812">
    <property type="entry name" value="BCTERIALGSPF"/>
</dbReference>
<dbReference type="GO" id="GO:0005886">
    <property type="term" value="C:plasma membrane"/>
    <property type="evidence" value="ECO:0007669"/>
    <property type="project" value="UniProtKB-SubCell"/>
</dbReference>
<accession>A0A1G2PT04</accession>
<dbReference type="AlphaFoldDB" id="A0A1G2PT04"/>
<feature type="domain" description="Type II secretion system protein GspF" evidence="9">
    <location>
        <begin position="272"/>
        <end position="394"/>
    </location>
</feature>
<reference evidence="10 11" key="1">
    <citation type="journal article" date="2016" name="Nat. Commun.">
        <title>Thousands of microbial genomes shed light on interconnected biogeochemical processes in an aquifer system.</title>
        <authorList>
            <person name="Anantharaman K."/>
            <person name="Brown C.T."/>
            <person name="Hug L.A."/>
            <person name="Sharon I."/>
            <person name="Castelle C.J."/>
            <person name="Probst A.J."/>
            <person name="Thomas B.C."/>
            <person name="Singh A."/>
            <person name="Wilkins M.J."/>
            <person name="Karaoz U."/>
            <person name="Brodie E.L."/>
            <person name="Williams K.H."/>
            <person name="Hubbard S.S."/>
            <person name="Banfield J.F."/>
        </authorList>
    </citation>
    <scope>NUCLEOTIDE SEQUENCE [LARGE SCALE GENOMIC DNA]</scope>
</reference>
<evidence type="ECO:0000259" key="9">
    <source>
        <dbReference type="Pfam" id="PF00482"/>
    </source>
</evidence>
<dbReference type="EMBL" id="MHSW01000030">
    <property type="protein sequence ID" value="OHA50731.1"/>
    <property type="molecule type" value="Genomic_DNA"/>
</dbReference>
<organism evidence="10 11">
    <name type="scientific">Candidatus Terrybacteria bacterium RIFCSPLOWO2_01_FULL_40_23</name>
    <dbReference type="NCBI Taxonomy" id="1802366"/>
    <lineage>
        <taxon>Bacteria</taxon>
        <taxon>Candidatus Terryibacteriota</taxon>
    </lineage>
</organism>
<evidence type="ECO:0000313" key="11">
    <source>
        <dbReference type="Proteomes" id="UP000176951"/>
    </source>
</evidence>
<feature type="transmembrane region" description="Helical" evidence="8">
    <location>
        <begin position="211"/>
        <end position="238"/>
    </location>
</feature>
<comment type="similarity">
    <text evidence="2">Belongs to the GSP F family.</text>
</comment>
<sequence length="402" mass="44835">MPSYSYQARTPSGEAQNGIIEAGSHDAAVATLQRHGLFITNLAEIETHNIFKRDIKIFQGVSRKEIVNFSRQLSVLFEARVPLVEALRTLSDQTRNRTFHKQLLAIANDVDSGKPLSEALSEFSKGFSPFYIHMVRSGEVSGRLQEGLNYLADYLDREYALISKVRGAFIYPIFVLVVFIVVASVMVVFIVPQLEAVIKESGQQFPLPTRILLGVSYFIRQYGIIIGLILGVIGFFFFRFIKTKEGRFWWDGISLKVPVFGSLLTNIYVSRFSDNLGTLISAGLPIIQALHITREVVGNEMFSLMLSDAEEAVKRGEMINGVVRLQKFMPPMVAEMISVGEKTGKLDVILGHVSRFFRREVDVSVENIVSLIEPLLIVSLGLIVAILVAAILLPIYNLASSF</sequence>
<dbReference type="PANTHER" id="PTHR30012">
    <property type="entry name" value="GENERAL SECRETION PATHWAY PROTEIN"/>
    <property type="match status" value="1"/>
</dbReference>
<keyword evidence="6 8" id="KW-1133">Transmembrane helix</keyword>
<dbReference type="InterPro" id="IPR018076">
    <property type="entry name" value="T2SS_GspF_dom"/>
</dbReference>
<evidence type="ECO:0000256" key="8">
    <source>
        <dbReference type="SAM" id="Phobius"/>
    </source>
</evidence>
<gene>
    <name evidence="10" type="ORF">A3A97_02270</name>
</gene>
<dbReference type="FunFam" id="1.20.81.30:FF:000001">
    <property type="entry name" value="Type II secretion system protein F"/>
    <property type="match status" value="1"/>
</dbReference>
<keyword evidence="7 8" id="KW-0472">Membrane</keyword>
<evidence type="ECO:0000256" key="4">
    <source>
        <dbReference type="ARBA" id="ARBA00022519"/>
    </source>
</evidence>
<evidence type="ECO:0000256" key="6">
    <source>
        <dbReference type="ARBA" id="ARBA00022989"/>
    </source>
</evidence>
<name>A0A1G2PT04_9BACT</name>